<proteinExistence type="predicted"/>
<dbReference type="Gene3D" id="1.10.510.10">
    <property type="entry name" value="Transferase(Phosphotransferase) domain 1"/>
    <property type="match status" value="1"/>
</dbReference>
<dbReference type="GO" id="GO:0004674">
    <property type="term" value="F:protein serine/threonine kinase activity"/>
    <property type="evidence" value="ECO:0007669"/>
    <property type="project" value="TreeGrafter"/>
</dbReference>
<evidence type="ECO:0000313" key="9">
    <source>
        <dbReference type="Proteomes" id="UP000650467"/>
    </source>
</evidence>
<feature type="binding site" evidence="5">
    <location>
        <position position="418"/>
    </location>
    <ligand>
        <name>ATP</name>
        <dbReference type="ChEBI" id="CHEBI:30616"/>
    </ligand>
</feature>
<evidence type="ECO:0000256" key="6">
    <source>
        <dbReference type="SAM" id="MobiDB-lite"/>
    </source>
</evidence>
<feature type="compositionally biased region" description="Pro residues" evidence="6">
    <location>
        <begin position="131"/>
        <end position="141"/>
    </location>
</feature>
<dbReference type="PROSITE" id="PS50011">
    <property type="entry name" value="PROTEIN_KINASE_DOM"/>
    <property type="match status" value="1"/>
</dbReference>
<dbReference type="PANTHER" id="PTHR44329:SF214">
    <property type="entry name" value="PROTEIN KINASE DOMAIN-CONTAINING PROTEIN"/>
    <property type="match status" value="1"/>
</dbReference>
<evidence type="ECO:0000256" key="5">
    <source>
        <dbReference type="PROSITE-ProRule" id="PRU10141"/>
    </source>
</evidence>
<accession>A0A835T950</accession>
<dbReference type="SMART" id="SM00220">
    <property type="entry name" value="S_TKc"/>
    <property type="match status" value="1"/>
</dbReference>
<dbReference type="PROSITE" id="PS00107">
    <property type="entry name" value="PROTEIN_KINASE_ATP"/>
    <property type="match status" value="1"/>
</dbReference>
<dbReference type="SUPFAM" id="SSF56112">
    <property type="entry name" value="Protein kinase-like (PK-like)"/>
    <property type="match status" value="1"/>
</dbReference>
<dbReference type="InterPro" id="IPR011009">
    <property type="entry name" value="Kinase-like_dom_sf"/>
</dbReference>
<keyword evidence="2 5" id="KW-0547">Nucleotide-binding</keyword>
<dbReference type="GO" id="GO:0005524">
    <property type="term" value="F:ATP binding"/>
    <property type="evidence" value="ECO:0007669"/>
    <property type="project" value="UniProtKB-UniRule"/>
</dbReference>
<keyword evidence="4 5" id="KW-0067">ATP-binding</keyword>
<dbReference type="InterPro" id="IPR017441">
    <property type="entry name" value="Protein_kinase_ATP_BS"/>
</dbReference>
<reference evidence="8" key="1">
    <citation type="journal article" date="2020" name="bioRxiv">
        <title>Comparative genomics of Chlamydomonas.</title>
        <authorList>
            <person name="Craig R.J."/>
            <person name="Hasan A.R."/>
            <person name="Ness R.W."/>
            <person name="Keightley P.D."/>
        </authorList>
    </citation>
    <scope>NUCLEOTIDE SEQUENCE</scope>
    <source>
        <strain evidence="8">SAG 7.73</strain>
    </source>
</reference>
<keyword evidence="3" id="KW-0418">Kinase</keyword>
<dbReference type="PANTHER" id="PTHR44329">
    <property type="entry name" value="SERINE/THREONINE-PROTEIN KINASE TNNI3K-RELATED"/>
    <property type="match status" value="1"/>
</dbReference>
<dbReference type="AlphaFoldDB" id="A0A835T950"/>
<organism evidence="8 9">
    <name type="scientific">Chlamydomonas incerta</name>
    <dbReference type="NCBI Taxonomy" id="51695"/>
    <lineage>
        <taxon>Eukaryota</taxon>
        <taxon>Viridiplantae</taxon>
        <taxon>Chlorophyta</taxon>
        <taxon>core chlorophytes</taxon>
        <taxon>Chlorophyceae</taxon>
        <taxon>CS clade</taxon>
        <taxon>Chlamydomonadales</taxon>
        <taxon>Chlamydomonadaceae</taxon>
        <taxon>Chlamydomonas</taxon>
    </lineage>
</organism>
<keyword evidence="1" id="KW-0808">Transferase</keyword>
<feature type="region of interest" description="Disordered" evidence="6">
    <location>
        <begin position="482"/>
        <end position="512"/>
    </location>
</feature>
<name>A0A835T950_CHLIN</name>
<dbReference type="Pfam" id="PF00069">
    <property type="entry name" value="Pkinase"/>
    <property type="match status" value="1"/>
</dbReference>
<keyword evidence="9" id="KW-1185">Reference proteome</keyword>
<dbReference type="InterPro" id="IPR008271">
    <property type="entry name" value="Ser/Thr_kinase_AS"/>
</dbReference>
<evidence type="ECO:0000256" key="3">
    <source>
        <dbReference type="ARBA" id="ARBA00022777"/>
    </source>
</evidence>
<feature type="compositionally biased region" description="Pro residues" evidence="6">
    <location>
        <begin position="488"/>
        <end position="500"/>
    </location>
</feature>
<evidence type="ECO:0000256" key="4">
    <source>
        <dbReference type="ARBA" id="ARBA00022840"/>
    </source>
</evidence>
<dbReference type="PROSITE" id="PS00108">
    <property type="entry name" value="PROTEIN_KINASE_ST"/>
    <property type="match status" value="1"/>
</dbReference>
<feature type="region of interest" description="Disordered" evidence="6">
    <location>
        <begin position="117"/>
        <end position="173"/>
    </location>
</feature>
<evidence type="ECO:0000259" key="7">
    <source>
        <dbReference type="PROSITE" id="PS50011"/>
    </source>
</evidence>
<dbReference type="InterPro" id="IPR051681">
    <property type="entry name" value="Ser/Thr_Kinases-Pseudokinases"/>
</dbReference>
<gene>
    <name evidence="8" type="ORF">HXX76_007576</name>
</gene>
<evidence type="ECO:0000256" key="1">
    <source>
        <dbReference type="ARBA" id="ARBA00022679"/>
    </source>
</evidence>
<evidence type="ECO:0000256" key="2">
    <source>
        <dbReference type="ARBA" id="ARBA00022741"/>
    </source>
</evidence>
<feature type="domain" description="Protein kinase" evidence="7">
    <location>
        <begin position="391"/>
        <end position="752"/>
    </location>
</feature>
<dbReference type="EMBL" id="JAEHOC010000016">
    <property type="protein sequence ID" value="KAG2434685.1"/>
    <property type="molecule type" value="Genomic_DNA"/>
</dbReference>
<protein>
    <recommendedName>
        <fullName evidence="7">Protein kinase domain-containing protein</fullName>
    </recommendedName>
</protein>
<dbReference type="Proteomes" id="UP000650467">
    <property type="component" value="Unassembled WGS sequence"/>
</dbReference>
<comment type="caution">
    <text evidence="8">The sequence shown here is derived from an EMBL/GenBank/DDBJ whole genome shotgun (WGS) entry which is preliminary data.</text>
</comment>
<feature type="compositionally biased region" description="Gly residues" evidence="6">
    <location>
        <begin position="144"/>
        <end position="156"/>
    </location>
</feature>
<dbReference type="InterPro" id="IPR000719">
    <property type="entry name" value="Prot_kinase_dom"/>
</dbReference>
<sequence length="766" mass="76888">MPPQLPPGNMWEVPVPLPSPPGVCKNVTDALTPEADPSVHLLDRCYALAGRCLITSLYGADLQPVTGNAVKNGYLVHMLRVNFFCPEVLSSECITARGPLGCGTLWHSQNRMTWLDGTSSGAVSSTDRDSPPPPPLTPPLLTPGGSGQGQGQGQGGNTAVSSELKNGSGGGGDSAGVPVAAIAAIAGGGLALLAVGITAALLWRRRRQGGDGAGADGGMCAKEETTAAAGDTNDDRLTSETAEANNCGLRIYMGSNEGAAPANTAATTTTTATVPSTPRAAAEAASPAAATTTAATASQVIGVSGGLASAGASAAATSGGTAGVGGGGCRARTEYIAAANGTGSCDLTEQATHATAAADDSGGAAQSAASADASASAAAGSSSSGGSNEVKLLPITLGKGTFGRVVVGEFRGLRVAVKLVNLNLAAWEPPPLPAAAAIAAGGADTAAASIPATAGRSGPADAAAADAACGGGTLAILAGGSGTGPTRAMPPVPAAPPPPAKAKAAGAPQGPLTAARNKATGLQKSFIAEVEVLARIQHPNIVQLLAACIEPPQMCLVIELMDTSLERLLYGGGPSGGPRPFMPLGKVLHVAIQVCEALAYLHPTIIHRDLKPGNVLISNPNSDTPIVKLADFGLSKLQTTVQFTWHADAGTAAYMAPETLNPYNHAVMHHVDMYAVGVMLWEMLAGQRPWAGLSIAQIAYSVGLLKQRPPLDGAAMPPGRCPPKLRALVQACWDQDPKRRPAASEVLKELTLLRFKIAQQSVPAYA</sequence>
<evidence type="ECO:0000313" key="8">
    <source>
        <dbReference type="EMBL" id="KAG2434685.1"/>
    </source>
</evidence>
<dbReference type="OrthoDB" id="2013833at2759"/>
<dbReference type="Gene3D" id="3.30.200.20">
    <property type="entry name" value="Phosphorylase Kinase, domain 1"/>
    <property type="match status" value="1"/>
</dbReference>
<feature type="region of interest" description="Disordered" evidence="6">
    <location>
        <begin position="260"/>
        <end position="285"/>
    </location>
</feature>